<dbReference type="PANTHER" id="PTHR33608:SF6">
    <property type="entry name" value="BLL2464 PROTEIN"/>
    <property type="match status" value="1"/>
</dbReference>
<protein>
    <recommendedName>
        <fullName evidence="1">DUF58 domain-containing protein</fullName>
    </recommendedName>
</protein>
<dbReference type="SUPFAM" id="SSF53300">
    <property type="entry name" value="vWA-like"/>
    <property type="match status" value="1"/>
</dbReference>
<name>A0A382NQJ9_9ZZZZ</name>
<feature type="domain" description="DUF58" evidence="1">
    <location>
        <begin position="48"/>
        <end position="236"/>
    </location>
</feature>
<dbReference type="InterPro" id="IPR036465">
    <property type="entry name" value="vWFA_dom_sf"/>
</dbReference>
<dbReference type="PANTHER" id="PTHR33608">
    <property type="entry name" value="BLL2464 PROTEIN"/>
    <property type="match status" value="1"/>
</dbReference>
<dbReference type="InterPro" id="IPR002881">
    <property type="entry name" value="DUF58"/>
</dbReference>
<evidence type="ECO:0000259" key="1">
    <source>
        <dbReference type="Pfam" id="PF01882"/>
    </source>
</evidence>
<organism evidence="2">
    <name type="scientific">marine metagenome</name>
    <dbReference type="NCBI Taxonomy" id="408172"/>
    <lineage>
        <taxon>unclassified sequences</taxon>
        <taxon>metagenomes</taxon>
        <taxon>ecological metagenomes</taxon>
    </lineage>
</organism>
<dbReference type="Pfam" id="PF01882">
    <property type="entry name" value="DUF58"/>
    <property type="match status" value="1"/>
</dbReference>
<gene>
    <name evidence="2" type="ORF">METZ01_LOCUS316297</name>
</gene>
<reference evidence="2" key="1">
    <citation type="submission" date="2018-05" db="EMBL/GenBank/DDBJ databases">
        <authorList>
            <person name="Lanie J.A."/>
            <person name="Ng W.-L."/>
            <person name="Kazmierczak K.M."/>
            <person name="Andrzejewski T.M."/>
            <person name="Davidsen T.M."/>
            <person name="Wayne K.J."/>
            <person name="Tettelin H."/>
            <person name="Glass J.I."/>
            <person name="Rusch D."/>
            <person name="Podicherti R."/>
            <person name="Tsui H.-C.T."/>
            <person name="Winkler M.E."/>
        </authorList>
    </citation>
    <scope>NUCLEOTIDE SEQUENCE</scope>
</reference>
<dbReference type="EMBL" id="UINC01102096">
    <property type="protein sequence ID" value="SVC63443.1"/>
    <property type="molecule type" value="Genomic_DNA"/>
</dbReference>
<dbReference type="AlphaFoldDB" id="A0A382NQJ9"/>
<proteinExistence type="predicted"/>
<sequence>MKSLTSNLESCDGLDGRQFAIAVRRLADSLQYGTDSSPFVGSGIEYAQSRPYEAGDPVKQIDWRVTARMGRPFIKEYEAPKQMPIYLLIDTSGSMCVASTSMSKYAWAVQIAGGLALAALARMSPVGMIGCGERALDARPSLSRHRMFLWLHQLRHYRFDEQTTLVEKLDQLSAVLTNRAMLIVLSDLRQPEAATRLKRLAQEHDCVVLQLTDPAERGRLRAGIFRGEEAETGEAFVGHGWSRWFRDDD</sequence>
<evidence type="ECO:0000313" key="2">
    <source>
        <dbReference type="EMBL" id="SVC63443.1"/>
    </source>
</evidence>
<accession>A0A382NQJ9</accession>
<feature type="non-terminal residue" evidence="2">
    <location>
        <position position="249"/>
    </location>
</feature>